<proteinExistence type="predicted"/>
<protein>
    <submittedName>
        <fullName evidence="1">DUF952 domain-containing protein</fullName>
    </submittedName>
</protein>
<dbReference type="PANTHER" id="PTHR34129:SF1">
    <property type="entry name" value="DUF952 DOMAIN-CONTAINING PROTEIN"/>
    <property type="match status" value="1"/>
</dbReference>
<reference evidence="1 2" key="1">
    <citation type="submission" date="2020-10" db="EMBL/GenBank/DDBJ databases">
        <title>Identification of Nocardia species via Next-generation sequencing and recognition of intraspecies genetic diversity.</title>
        <authorList>
            <person name="Li P."/>
            <person name="Li P."/>
            <person name="Lu B."/>
        </authorList>
    </citation>
    <scope>NUCLEOTIDE SEQUENCE [LARGE SCALE GENOMIC DNA]</scope>
    <source>
        <strain evidence="1 2">BJ06-0157</strain>
    </source>
</reference>
<dbReference type="Gene3D" id="3.20.170.20">
    <property type="entry name" value="Protein of unknown function DUF952"/>
    <property type="match status" value="1"/>
</dbReference>
<gene>
    <name evidence="1" type="ORF">IU459_04475</name>
</gene>
<dbReference type="Pfam" id="PF06108">
    <property type="entry name" value="DUF952"/>
    <property type="match status" value="1"/>
</dbReference>
<dbReference type="InterPro" id="IPR009297">
    <property type="entry name" value="DUF952"/>
</dbReference>
<name>A0ABS0CJL2_9NOCA</name>
<keyword evidence="2" id="KW-1185">Reference proteome</keyword>
<evidence type="ECO:0000313" key="1">
    <source>
        <dbReference type="EMBL" id="MBF6296799.1"/>
    </source>
</evidence>
<organism evidence="1 2">
    <name type="scientific">Nocardia amamiensis</name>
    <dbReference type="NCBI Taxonomy" id="404578"/>
    <lineage>
        <taxon>Bacteria</taxon>
        <taxon>Bacillati</taxon>
        <taxon>Actinomycetota</taxon>
        <taxon>Actinomycetes</taxon>
        <taxon>Mycobacteriales</taxon>
        <taxon>Nocardiaceae</taxon>
        <taxon>Nocardia</taxon>
    </lineage>
</organism>
<dbReference type="PANTHER" id="PTHR34129">
    <property type="entry name" value="BLR1139 PROTEIN"/>
    <property type="match status" value="1"/>
</dbReference>
<dbReference type="Proteomes" id="UP000702209">
    <property type="component" value="Unassembled WGS sequence"/>
</dbReference>
<evidence type="ECO:0000313" key="2">
    <source>
        <dbReference type="Proteomes" id="UP000702209"/>
    </source>
</evidence>
<sequence>MIQCVFDNTTWDFATGERHRSGCRCALHHILDRPIQLSTRRLPVTYDTHTLVHLCTSAEWLSARQIGEYRAPSLGAAGFIHLSAPGQVHLPANRLFAGRRDLVLLRIDPGRVGSPIKWEPGVPSDPESMLFPHLYGPLPLVAVTAVEEYLPGVDGTFAPLAG</sequence>
<comment type="caution">
    <text evidence="1">The sequence shown here is derived from an EMBL/GenBank/DDBJ whole genome shotgun (WGS) entry which is preliminary data.</text>
</comment>
<dbReference type="SUPFAM" id="SSF56399">
    <property type="entry name" value="ADP-ribosylation"/>
    <property type="match status" value="1"/>
</dbReference>
<dbReference type="EMBL" id="JADLQX010000002">
    <property type="protein sequence ID" value="MBF6296799.1"/>
    <property type="molecule type" value="Genomic_DNA"/>
</dbReference>
<accession>A0ABS0CJL2</accession>